<dbReference type="GO" id="GO:0009294">
    <property type="term" value="P:DNA-mediated transformation"/>
    <property type="evidence" value="ECO:0007669"/>
    <property type="project" value="InterPro"/>
</dbReference>
<keyword evidence="4" id="KW-1185">Reference proteome</keyword>
<organism evidence="3 4">
    <name type="scientific">Halanaerobium salsuginis</name>
    <dbReference type="NCBI Taxonomy" id="29563"/>
    <lineage>
        <taxon>Bacteria</taxon>
        <taxon>Bacillati</taxon>
        <taxon>Bacillota</taxon>
        <taxon>Clostridia</taxon>
        <taxon>Halanaerobiales</taxon>
        <taxon>Halanaerobiaceae</taxon>
        <taxon>Halanaerobium</taxon>
    </lineage>
</organism>
<protein>
    <submittedName>
        <fullName evidence="3">DNA processing protein</fullName>
    </submittedName>
</protein>
<dbReference type="AlphaFoldDB" id="A0A1I4F9X6"/>
<dbReference type="PANTHER" id="PTHR43022">
    <property type="entry name" value="PROTEIN SMF"/>
    <property type="match status" value="1"/>
</dbReference>
<evidence type="ECO:0000313" key="3">
    <source>
        <dbReference type="EMBL" id="SFL14812.1"/>
    </source>
</evidence>
<evidence type="ECO:0000259" key="2">
    <source>
        <dbReference type="Pfam" id="PF02481"/>
    </source>
</evidence>
<evidence type="ECO:0000313" key="4">
    <source>
        <dbReference type="Proteomes" id="UP000199006"/>
    </source>
</evidence>
<feature type="domain" description="Smf/DprA SLOG" evidence="2">
    <location>
        <begin position="79"/>
        <end position="287"/>
    </location>
</feature>
<gene>
    <name evidence="3" type="ORF">SAMN02983006_00308</name>
</gene>
<dbReference type="PANTHER" id="PTHR43022:SF1">
    <property type="entry name" value="PROTEIN SMF"/>
    <property type="match status" value="1"/>
</dbReference>
<proteinExistence type="inferred from homology"/>
<dbReference type="RefSeq" id="WP_089858557.1">
    <property type="nucleotide sequence ID" value="NZ_FOTI01000002.1"/>
</dbReference>
<dbReference type="Pfam" id="PF02481">
    <property type="entry name" value="DNA_processg_A"/>
    <property type="match status" value="1"/>
</dbReference>
<dbReference type="OrthoDB" id="9785707at2"/>
<dbReference type="InterPro" id="IPR057666">
    <property type="entry name" value="DrpA_SLOG"/>
</dbReference>
<comment type="similarity">
    <text evidence="1">Belongs to the DprA/Smf family.</text>
</comment>
<dbReference type="NCBIfam" id="TIGR00732">
    <property type="entry name" value="dprA"/>
    <property type="match status" value="1"/>
</dbReference>
<reference evidence="3 4" key="1">
    <citation type="submission" date="2016-10" db="EMBL/GenBank/DDBJ databases">
        <authorList>
            <person name="de Groot N.N."/>
        </authorList>
    </citation>
    <scope>NUCLEOTIDE SEQUENCE [LARGE SCALE GENOMIC DNA]</scope>
    <source>
        <strain evidence="3 4">ATCC 51327</strain>
    </source>
</reference>
<dbReference type="Proteomes" id="UP000199006">
    <property type="component" value="Unassembled WGS sequence"/>
</dbReference>
<dbReference type="Gene3D" id="3.40.50.450">
    <property type="match status" value="1"/>
</dbReference>
<sequence>MDKEDLRIVFLNNLTGFGPITILNLLEKTNSLAELWRLNYQSLQKIGLTKRKIKVLLKNRDSFQPELLSRSLKKSSINILTILKDEYPTKLKEIYDSPPVLFYRGEINFQLPAVAIIGARNSTIYGRKVAFRTASLLAQRGINIISGLAAGIDVTAHKGALSIDSGITTAILGNGFDYIYPSQNKLIFNKIAHSGLLLTEFNPAVAPKPANFPRRNRLISGLADLVLVVEAGAKSGTLITVDYALDQGKDIMAVPANIDRPTAVGSNRLIKKGAAIFTGIEDIIDYLTDYLKSRTIVDDNYLTSKEELNEVYPDLDKDEIKILKLFQHEVELYYDDILRYSGLSSGKVDKILLKLQLLKIIIRLKGKKYHFKGLQNLIKPI</sequence>
<dbReference type="SUPFAM" id="SSF102405">
    <property type="entry name" value="MCP/YpsA-like"/>
    <property type="match status" value="1"/>
</dbReference>
<evidence type="ECO:0000256" key="1">
    <source>
        <dbReference type="ARBA" id="ARBA00006525"/>
    </source>
</evidence>
<name>A0A1I4F9X6_9FIRM</name>
<dbReference type="InterPro" id="IPR003488">
    <property type="entry name" value="DprA"/>
</dbReference>
<dbReference type="STRING" id="29563.SAMN02983006_00308"/>
<dbReference type="EMBL" id="FOTI01000002">
    <property type="protein sequence ID" value="SFL14812.1"/>
    <property type="molecule type" value="Genomic_DNA"/>
</dbReference>
<accession>A0A1I4F9X6</accession>